<evidence type="ECO:0000256" key="2">
    <source>
        <dbReference type="ARBA" id="ARBA00022722"/>
    </source>
</evidence>
<feature type="domain" description="VapC50 C-terminal" evidence="7">
    <location>
        <begin position="130"/>
        <end position="184"/>
    </location>
</feature>
<proteinExistence type="predicted"/>
<dbReference type="Pfam" id="PF13470">
    <property type="entry name" value="PIN_3"/>
    <property type="match status" value="1"/>
</dbReference>
<dbReference type="SUPFAM" id="SSF88723">
    <property type="entry name" value="PIN domain-like"/>
    <property type="match status" value="1"/>
</dbReference>
<evidence type="ECO:0000256" key="3">
    <source>
        <dbReference type="ARBA" id="ARBA00022723"/>
    </source>
</evidence>
<dbReference type="AlphaFoldDB" id="A0AAP4F522"/>
<sequence>MSNFSVVYDANVLYPSMLRDVLIRLASLGNFQARWTDLILDEVFRNLKKNRPGLDPVKLDRTRYLMCQAVDDCLVAGYEDLIPTLNLRDPDDRHVLAAAIRCGAQVIVTENKRDFPQDELNKYNIEVQSADEFLCDQIDLSGSKVRQAITQAAEAFRNPPRTIDDVLDSLAKAGAPEAAELLRR</sequence>
<evidence type="ECO:0000259" key="7">
    <source>
        <dbReference type="Pfam" id="PF26343"/>
    </source>
</evidence>
<organism evidence="8 9">
    <name type="scientific">Corynebacterium pseudodiphtheriticum</name>
    <dbReference type="NCBI Taxonomy" id="37637"/>
    <lineage>
        <taxon>Bacteria</taxon>
        <taxon>Bacillati</taxon>
        <taxon>Actinomycetota</taxon>
        <taxon>Actinomycetes</taxon>
        <taxon>Mycobacteriales</taxon>
        <taxon>Corynebacteriaceae</taxon>
        <taxon>Corynebacterium</taxon>
    </lineage>
</organism>
<evidence type="ECO:0000256" key="1">
    <source>
        <dbReference type="ARBA" id="ARBA00022649"/>
    </source>
</evidence>
<keyword evidence="3" id="KW-0479">Metal-binding</keyword>
<evidence type="ECO:0000256" key="4">
    <source>
        <dbReference type="ARBA" id="ARBA00022801"/>
    </source>
</evidence>
<dbReference type="RefSeq" id="WP_259802845.1">
    <property type="nucleotide sequence ID" value="NZ_CP100362.1"/>
</dbReference>
<feature type="domain" description="PIN" evidence="6">
    <location>
        <begin position="6"/>
        <end position="113"/>
    </location>
</feature>
<keyword evidence="5" id="KW-0460">Magnesium</keyword>
<evidence type="ECO:0000259" key="6">
    <source>
        <dbReference type="Pfam" id="PF13470"/>
    </source>
</evidence>
<dbReference type="InterPro" id="IPR029060">
    <property type="entry name" value="PIN-like_dom_sf"/>
</dbReference>
<evidence type="ECO:0000313" key="9">
    <source>
        <dbReference type="Proteomes" id="UP001224412"/>
    </source>
</evidence>
<protein>
    <submittedName>
        <fullName evidence="8">PIN domain-containing protein</fullName>
    </submittedName>
</protein>
<dbReference type="GO" id="GO:0046872">
    <property type="term" value="F:metal ion binding"/>
    <property type="evidence" value="ECO:0007669"/>
    <property type="project" value="UniProtKB-KW"/>
</dbReference>
<dbReference type="GO" id="GO:0016787">
    <property type="term" value="F:hydrolase activity"/>
    <property type="evidence" value="ECO:0007669"/>
    <property type="project" value="UniProtKB-KW"/>
</dbReference>
<dbReference type="Pfam" id="PF26343">
    <property type="entry name" value="VapC50_C"/>
    <property type="match status" value="1"/>
</dbReference>
<keyword evidence="2" id="KW-0540">Nuclease</keyword>
<dbReference type="GO" id="GO:0004518">
    <property type="term" value="F:nuclease activity"/>
    <property type="evidence" value="ECO:0007669"/>
    <property type="project" value="UniProtKB-KW"/>
</dbReference>
<reference evidence="8" key="1">
    <citation type="submission" date="2023-05" db="EMBL/GenBank/DDBJ databases">
        <title>Metabolic capabilities are highly conserved among human nasal-associated Corynebacterium species in pangenomic analyses.</title>
        <authorList>
            <person name="Tran T.H."/>
            <person name="Roberts A.Q."/>
            <person name="Escapa I.F."/>
            <person name="Gao W."/>
            <person name="Conlan S."/>
            <person name="Kong H."/>
            <person name="Segre J.A."/>
            <person name="Kelly M.S."/>
            <person name="Lemon K.P."/>
        </authorList>
    </citation>
    <scope>NUCLEOTIDE SEQUENCE</scope>
    <source>
        <strain evidence="8">KPL2773</strain>
    </source>
</reference>
<name>A0AAP4F522_9CORY</name>
<dbReference type="InterPro" id="IPR002716">
    <property type="entry name" value="PIN_dom"/>
</dbReference>
<keyword evidence="4" id="KW-0378">Hydrolase</keyword>
<gene>
    <name evidence="8" type="ORF">QPX42_05815</name>
</gene>
<comment type="caution">
    <text evidence="8">The sequence shown here is derived from an EMBL/GenBank/DDBJ whole genome shotgun (WGS) entry which is preliminary data.</text>
</comment>
<dbReference type="EMBL" id="JASNVH010000008">
    <property type="protein sequence ID" value="MDK4307061.1"/>
    <property type="molecule type" value="Genomic_DNA"/>
</dbReference>
<keyword evidence="1" id="KW-1277">Toxin-antitoxin system</keyword>
<dbReference type="InterPro" id="IPR058652">
    <property type="entry name" value="VapC50_C"/>
</dbReference>
<evidence type="ECO:0000313" key="8">
    <source>
        <dbReference type="EMBL" id="MDK4307061.1"/>
    </source>
</evidence>
<evidence type="ECO:0000256" key="5">
    <source>
        <dbReference type="ARBA" id="ARBA00022842"/>
    </source>
</evidence>
<accession>A0AAP4F522</accession>
<dbReference type="Proteomes" id="UP001224412">
    <property type="component" value="Unassembled WGS sequence"/>
</dbReference>